<evidence type="ECO:0000313" key="5">
    <source>
        <dbReference type="Proteomes" id="UP000195781"/>
    </source>
</evidence>
<dbReference type="AlphaFoldDB" id="A0A1Y3XSU7"/>
<keyword evidence="5" id="KW-1185">Reference proteome</keyword>
<dbReference type="PANTHER" id="PTHR43278">
    <property type="entry name" value="NAD(P)H-DEPENDENT FMN-CONTAINING OXIDOREDUCTASE YWQN-RELATED"/>
    <property type="match status" value="1"/>
</dbReference>
<dbReference type="InterPro" id="IPR051796">
    <property type="entry name" value="ISF_SsuE-like"/>
</dbReference>
<keyword evidence="2" id="KW-0288">FMN</keyword>
<dbReference type="GO" id="GO:0016491">
    <property type="term" value="F:oxidoreductase activity"/>
    <property type="evidence" value="ECO:0007669"/>
    <property type="project" value="InterPro"/>
</dbReference>
<dbReference type="InterPro" id="IPR029039">
    <property type="entry name" value="Flavoprotein-like_sf"/>
</dbReference>
<evidence type="ECO:0000256" key="1">
    <source>
        <dbReference type="ARBA" id="ARBA00022630"/>
    </source>
</evidence>
<accession>A0A1Y3XSU7</accession>
<protein>
    <submittedName>
        <fullName evidence="4">FMN reductase</fullName>
    </submittedName>
</protein>
<dbReference type="PANTHER" id="PTHR43278:SF2">
    <property type="entry name" value="IRON-SULFUR FLAVOPROTEIN"/>
    <property type="match status" value="1"/>
</dbReference>
<evidence type="ECO:0000313" key="4">
    <source>
        <dbReference type="EMBL" id="OUN88646.1"/>
    </source>
</evidence>
<dbReference type="Gene3D" id="3.40.50.360">
    <property type="match status" value="1"/>
</dbReference>
<organism evidence="4 5">
    <name type="scientific">[Collinsella] massiliensis</name>
    <dbReference type="NCBI Taxonomy" id="1232426"/>
    <lineage>
        <taxon>Bacteria</taxon>
        <taxon>Bacillati</taxon>
        <taxon>Actinomycetota</taxon>
        <taxon>Coriobacteriia</taxon>
        <taxon>Coriobacteriales</taxon>
        <taxon>Coriobacteriaceae</taxon>
        <taxon>Enorma</taxon>
    </lineage>
</organism>
<evidence type="ECO:0000259" key="3">
    <source>
        <dbReference type="Pfam" id="PF03358"/>
    </source>
</evidence>
<proteinExistence type="predicted"/>
<dbReference type="RefSeq" id="WP_094335466.1">
    <property type="nucleotide sequence ID" value="NZ_NFIE01000010.1"/>
</dbReference>
<name>A0A1Y3XSU7_9ACTN</name>
<dbReference type="EMBL" id="NFIE01000010">
    <property type="protein sequence ID" value="OUN88646.1"/>
    <property type="molecule type" value="Genomic_DNA"/>
</dbReference>
<comment type="caution">
    <text evidence="4">The sequence shown here is derived from an EMBL/GenBank/DDBJ whole genome shotgun (WGS) entry which is preliminary data.</text>
</comment>
<sequence length="178" mass="19323">MDILVLQGSPNRDGSTAMLVEEFARGAREAGHAVERIDVCAADVNPCRGCVACGYGARPCVQRDGMDEILDRVLAADMLVLATPLYYYGMTAQLKAVIDRFCSANSAISAKRLKAALITVAWNADGWTFDALVAHYETLCRYLDMTDCGQVLGYGCGTPGMTRASRARREAYELGLRL</sequence>
<feature type="domain" description="NADPH-dependent FMN reductase-like" evidence="3">
    <location>
        <begin position="1"/>
        <end position="126"/>
    </location>
</feature>
<keyword evidence="1" id="KW-0285">Flavoprotein</keyword>
<dbReference type="OrthoDB" id="3189925at2"/>
<gene>
    <name evidence="4" type="ORF">B5G02_05370</name>
</gene>
<dbReference type="Proteomes" id="UP000195781">
    <property type="component" value="Unassembled WGS sequence"/>
</dbReference>
<evidence type="ECO:0000256" key="2">
    <source>
        <dbReference type="ARBA" id="ARBA00022643"/>
    </source>
</evidence>
<reference evidence="5" key="1">
    <citation type="submission" date="2017-04" db="EMBL/GenBank/DDBJ databases">
        <title>Function of individual gut microbiota members based on whole genome sequencing of pure cultures obtained from chicken caecum.</title>
        <authorList>
            <person name="Medvecky M."/>
            <person name="Cejkova D."/>
            <person name="Polansky O."/>
            <person name="Karasova D."/>
            <person name="Kubasova T."/>
            <person name="Cizek A."/>
            <person name="Rychlik I."/>
        </authorList>
    </citation>
    <scope>NUCLEOTIDE SEQUENCE [LARGE SCALE GENOMIC DNA]</scope>
    <source>
        <strain evidence="5">An5</strain>
    </source>
</reference>
<dbReference type="InterPro" id="IPR005025">
    <property type="entry name" value="FMN_Rdtase-like_dom"/>
</dbReference>
<dbReference type="Pfam" id="PF03358">
    <property type="entry name" value="FMN_red"/>
    <property type="match status" value="1"/>
</dbReference>
<dbReference type="SUPFAM" id="SSF52218">
    <property type="entry name" value="Flavoproteins"/>
    <property type="match status" value="1"/>
</dbReference>